<name>A0A6G1EJW2_9ORYZ</name>
<feature type="domain" description="GLTSCR protein conserved" evidence="2">
    <location>
        <begin position="239"/>
        <end position="349"/>
    </location>
</feature>
<organism evidence="3 4">
    <name type="scientific">Oryza meyeriana var. granulata</name>
    <dbReference type="NCBI Taxonomy" id="110450"/>
    <lineage>
        <taxon>Eukaryota</taxon>
        <taxon>Viridiplantae</taxon>
        <taxon>Streptophyta</taxon>
        <taxon>Embryophyta</taxon>
        <taxon>Tracheophyta</taxon>
        <taxon>Spermatophyta</taxon>
        <taxon>Magnoliopsida</taxon>
        <taxon>Liliopsida</taxon>
        <taxon>Poales</taxon>
        <taxon>Poaceae</taxon>
        <taxon>BOP clade</taxon>
        <taxon>Oryzoideae</taxon>
        <taxon>Oryzeae</taxon>
        <taxon>Oryzinae</taxon>
        <taxon>Oryza</taxon>
        <taxon>Oryza meyeriana</taxon>
    </lineage>
</organism>
<dbReference type="GO" id="GO:0045893">
    <property type="term" value="P:positive regulation of DNA-templated transcription"/>
    <property type="evidence" value="ECO:0007669"/>
    <property type="project" value="TreeGrafter"/>
</dbReference>
<dbReference type="PANTHER" id="PTHR15572">
    <property type="entry name" value="GLIOMA TUMOR SUPPRESSOR CANDIDATE REGION GENE 1"/>
    <property type="match status" value="1"/>
</dbReference>
<dbReference type="AlphaFoldDB" id="A0A6G1EJW2"/>
<dbReference type="EMBL" id="SPHZ02000003">
    <property type="protein sequence ID" value="KAF0924961.1"/>
    <property type="molecule type" value="Genomic_DNA"/>
</dbReference>
<protein>
    <recommendedName>
        <fullName evidence="2">GLTSCR protein conserved domain-containing protein</fullName>
    </recommendedName>
</protein>
<dbReference type="Proteomes" id="UP000479710">
    <property type="component" value="Unassembled WGS sequence"/>
</dbReference>
<keyword evidence="4" id="KW-1185">Reference proteome</keyword>
<dbReference type="InterPro" id="IPR052438">
    <property type="entry name" value="Chromatin_remod/trans_coact"/>
</dbReference>
<reference evidence="3 4" key="1">
    <citation type="submission" date="2019-11" db="EMBL/GenBank/DDBJ databases">
        <title>Whole genome sequence of Oryza granulata.</title>
        <authorList>
            <person name="Li W."/>
        </authorList>
    </citation>
    <scope>NUCLEOTIDE SEQUENCE [LARGE SCALE GENOMIC DNA]</scope>
    <source>
        <strain evidence="4">cv. Menghai</strain>
        <tissue evidence="3">Leaf</tissue>
    </source>
</reference>
<evidence type="ECO:0000256" key="1">
    <source>
        <dbReference type="SAM" id="MobiDB-lite"/>
    </source>
</evidence>
<gene>
    <name evidence="3" type="ORF">E2562_015028</name>
</gene>
<comment type="caution">
    <text evidence="3">The sequence shown here is derived from an EMBL/GenBank/DDBJ whole genome shotgun (WGS) entry which is preliminary data.</text>
</comment>
<sequence length="465" mass="50742">MDHGEQVPMRLAPEDYQRQLQAFALRRQEEAAARGGQAPPSPWQPPRHPPRLPAMQVSQSNIFARPPPPPTQQQWSQSTFFGRPPPMQQQQQGFGIGGGGAGAAVVVARSPWGMVAGPRLAMQQQQPTIPAPPPQPQQQGFDLRRGAGAGAREAAVVPPSPRGMAAGPRHAVQLKQPILAPPPPPQQQQQEDQGVGFGGAGAGAAMVSSSPRGMMAVAAETEEEARARERTAEQIAHEDALKACNPDLKTPFASVEDAISRLLPYHVFAEYEEDEIYVEDQPPLKNKSSVEEWDDSQEAEATSMAEELEKQVLIFNVAVRNAAATHTEERLKLENLLLADEQRMSERVRAVVRQRQVAALQQKQAALHRQRALQQQLMLEQQMMAAQQQQQRQPAIMPQEHPGGGGTIPLSVVAYPDALDVLLDTLVPGGWDSAADCVKQLQQQEEWQAGAILLGLPKEPEARSH</sequence>
<evidence type="ECO:0000259" key="2">
    <source>
        <dbReference type="Pfam" id="PF15249"/>
    </source>
</evidence>
<dbReference type="OrthoDB" id="2556847at2759"/>
<proteinExistence type="predicted"/>
<evidence type="ECO:0000313" key="3">
    <source>
        <dbReference type="EMBL" id="KAF0924961.1"/>
    </source>
</evidence>
<dbReference type="PANTHER" id="PTHR15572:SF0">
    <property type="entry name" value="GLUTAMINE-RICH PROTEIN-RELATED"/>
    <property type="match status" value="1"/>
</dbReference>
<dbReference type="GO" id="GO:0016514">
    <property type="term" value="C:SWI/SNF complex"/>
    <property type="evidence" value="ECO:0007669"/>
    <property type="project" value="TreeGrafter"/>
</dbReference>
<feature type="region of interest" description="Disordered" evidence="1">
    <location>
        <begin position="1"/>
        <end position="77"/>
    </location>
</feature>
<dbReference type="Pfam" id="PF15249">
    <property type="entry name" value="GLTSCR1"/>
    <property type="match status" value="1"/>
</dbReference>
<feature type="region of interest" description="Disordered" evidence="1">
    <location>
        <begin position="125"/>
        <end position="203"/>
    </location>
</feature>
<accession>A0A6G1EJW2</accession>
<dbReference type="InterPro" id="IPR015671">
    <property type="entry name" value="GSCR1_dom"/>
</dbReference>
<evidence type="ECO:0000313" key="4">
    <source>
        <dbReference type="Proteomes" id="UP000479710"/>
    </source>
</evidence>